<name>A0ABW5LSS4_9FLAO</name>
<feature type="domain" description="HTH araC/xylS-type" evidence="4">
    <location>
        <begin position="163"/>
        <end position="265"/>
    </location>
</feature>
<organism evidence="5 6">
    <name type="scientific">Pseudotenacibaculum haliotis</name>
    <dbReference type="NCBI Taxonomy" id="1862138"/>
    <lineage>
        <taxon>Bacteria</taxon>
        <taxon>Pseudomonadati</taxon>
        <taxon>Bacteroidota</taxon>
        <taxon>Flavobacteriia</taxon>
        <taxon>Flavobacteriales</taxon>
        <taxon>Flavobacteriaceae</taxon>
        <taxon>Pseudotenacibaculum</taxon>
    </lineage>
</organism>
<keyword evidence="6" id="KW-1185">Reference proteome</keyword>
<protein>
    <submittedName>
        <fullName evidence="5">Helix-turn-helix domain-containing protein</fullName>
    </submittedName>
</protein>
<dbReference type="RefSeq" id="WP_379665664.1">
    <property type="nucleotide sequence ID" value="NZ_JBHULH010000003.1"/>
</dbReference>
<keyword evidence="3" id="KW-0804">Transcription</keyword>
<sequence>MEEFVTRKPKNPFLHDTISYYYFHTSASDLLHKKYIYYPNFKNAFTIYKNSKVVYSENNSISTPDKNVDFSFLYSGVQKQFRTAEIIAPFDKIGIVFQELGINHFIEVSLSQIANDPIDKSFDYYGEEMIRLCDAIYAEKSIDTKVELLDSFFLKKYRAFDEDRLKKSIQQILSSTQKIQVKEVAQACDVSEKTLSRIYKKHLCCTPKDYIDVVQFRKALNDYLLFKKNSSLTELAINNTYYDQAQFIKHFKKLTGVNPKRFFKDVQHLGYEDTFWTFSS</sequence>
<keyword evidence="2" id="KW-0238">DNA-binding</keyword>
<gene>
    <name evidence="5" type="ORF">ACFSRZ_06195</name>
</gene>
<dbReference type="PANTHER" id="PTHR43280:SF2">
    <property type="entry name" value="HTH-TYPE TRANSCRIPTIONAL REGULATOR EXSA"/>
    <property type="match status" value="1"/>
</dbReference>
<dbReference type="InterPro" id="IPR018060">
    <property type="entry name" value="HTH_AraC"/>
</dbReference>
<evidence type="ECO:0000256" key="2">
    <source>
        <dbReference type="ARBA" id="ARBA00023125"/>
    </source>
</evidence>
<dbReference type="Proteomes" id="UP001597508">
    <property type="component" value="Unassembled WGS sequence"/>
</dbReference>
<reference evidence="6" key="1">
    <citation type="journal article" date="2019" name="Int. J. Syst. Evol. Microbiol.">
        <title>The Global Catalogue of Microorganisms (GCM) 10K type strain sequencing project: providing services to taxonomists for standard genome sequencing and annotation.</title>
        <authorList>
            <consortium name="The Broad Institute Genomics Platform"/>
            <consortium name="The Broad Institute Genome Sequencing Center for Infectious Disease"/>
            <person name="Wu L."/>
            <person name="Ma J."/>
        </authorList>
    </citation>
    <scope>NUCLEOTIDE SEQUENCE [LARGE SCALE GENOMIC DNA]</scope>
    <source>
        <strain evidence="6">KCTC 52127</strain>
    </source>
</reference>
<evidence type="ECO:0000313" key="6">
    <source>
        <dbReference type="Proteomes" id="UP001597508"/>
    </source>
</evidence>
<proteinExistence type="predicted"/>
<evidence type="ECO:0000259" key="4">
    <source>
        <dbReference type="PROSITE" id="PS01124"/>
    </source>
</evidence>
<evidence type="ECO:0000256" key="3">
    <source>
        <dbReference type="ARBA" id="ARBA00023163"/>
    </source>
</evidence>
<keyword evidence="1" id="KW-0805">Transcription regulation</keyword>
<dbReference type="PANTHER" id="PTHR43280">
    <property type="entry name" value="ARAC-FAMILY TRANSCRIPTIONAL REGULATOR"/>
    <property type="match status" value="1"/>
</dbReference>
<dbReference type="SUPFAM" id="SSF46689">
    <property type="entry name" value="Homeodomain-like"/>
    <property type="match status" value="1"/>
</dbReference>
<dbReference type="InterPro" id="IPR009057">
    <property type="entry name" value="Homeodomain-like_sf"/>
</dbReference>
<dbReference type="Pfam" id="PF12833">
    <property type="entry name" value="HTH_18"/>
    <property type="match status" value="1"/>
</dbReference>
<comment type="caution">
    <text evidence="5">The sequence shown here is derived from an EMBL/GenBank/DDBJ whole genome shotgun (WGS) entry which is preliminary data.</text>
</comment>
<dbReference type="EMBL" id="JBHULH010000003">
    <property type="protein sequence ID" value="MFD2566954.1"/>
    <property type="molecule type" value="Genomic_DNA"/>
</dbReference>
<dbReference type="Gene3D" id="1.10.10.60">
    <property type="entry name" value="Homeodomain-like"/>
    <property type="match status" value="1"/>
</dbReference>
<dbReference type="SMART" id="SM00342">
    <property type="entry name" value="HTH_ARAC"/>
    <property type="match status" value="1"/>
</dbReference>
<dbReference type="PROSITE" id="PS01124">
    <property type="entry name" value="HTH_ARAC_FAMILY_2"/>
    <property type="match status" value="1"/>
</dbReference>
<accession>A0ABW5LSS4</accession>
<evidence type="ECO:0000313" key="5">
    <source>
        <dbReference type="EMBL" id="MFD2566954.1"/>
    </source>
</evidence>
<evidence type="ECO:0000256" key="1">
    <source>
        <dbReference type="ARBA" id="ARBA00023015"/>
    </source>
</evidence>